<protein>
    <submittedName>
        <fullName evidence="1">Uncharacterized protein</fullName>
    </submittedName>
</protein>
<gene>
    <name evidence="1" type="ORF">GTP44_15975</name>
</gene>
<name>A0A6L8MJU6_9BURK</name>
<evidence type="ECO:0000313" key="2">
    <source>
        <dbReference type="Proteomes" id="UP000474565"/>
    </source>
</evidence>
<dbReference type="EMBL" id="WWCP01000019">
    <property type="protein sequence ID" value="MYM83447.1"/>
    <property type="molecule type" value="Genomic_DNA"/>
</dbReference>
<organism evidence="1 2">
    <name type="scientific">Duganella lactea</name>
    <dbReference type="NCBI Taxonomy" id="2692173"/>
    <lineage>
        <taxon>Bacteria</taxon>
        <taxon>Pseudomonadati</taxon>
        <taxon>Pseudomonadota</taxon>
        <taxon>Betaproteobacteria</taxon>
        <taxon>Burkholderiales</taxon>
        <taxon>Oxalobacteraceae</taxon>
        <taxon>Telluria group</taxon>
        <taxon>Duganella</taxon>
    </lineage>
</organism>
<comment type="caution">
    <text evidence="1">The sequence shown here is derived from an EMBL/GenBank/DDBJ whole genome shotgun (WGS) entry which is preliminary data.</text>
</comment>
<accession>A0A6L8MJU6</accession>
<proteinExistence type="predicted"/>
<reference evidence="1 2" key="1">
    <citation type="submission" date="2019-12" db="EMBL/GenBank/DDBJ databases">
        <title>Novel species isolated from a subtropical stream in China.</title>
        <authorList>
            <person name="Lu H."/>
        </authorList>
    </citation>
    <scope>NUCLEOTIDE SEQUENCE [LARGE SCALE GENOMIC DNA]</scope>
    <source>
        <strain evidence="1 2">FT50W</strain>
    </source>
</reference>
<sequence>MLQAWQAAALTIALPPSEAQQAILRAVRQIAPQREEHRRYRMALPFGAPLFPPAADLALPPATPALSGWLALPATQRRHDVLITPDIDYYWKAEGRQFSCQFIIHLEADGAGSRLSLLQVRPTEYAGKHFELLGRTGPGRYVKLLPTAPSAQAEAELRAFLTSALTRQQ</sequence>
<dbReference type="AlphaFoldDB" id="A0A6L8MJU6"/>
<dbReference type="Proteomes" id="UP000474565">
    <property type="component" value="Unassembled WGS sequence"/>
</dbReference>
<evidence type="ECO:0000313" key="1">
    <source>
        <dbReference type="EMBL" id="MYM83447.1"/>
    </source>
</evidence>